<gene>
    <name evidence="2" type="ORF">ACFSJD_16650</name>
</gene>
<evidence type="ECO:0000256" key="1">
    <source>
        <dbReference type="SAM" id="Phobius"/>
    </source>
</evidence>
<feature type="transmembrane region" description="Helical" evidence="1">
    <location>
        <begin position="92"/>
        <end position="115"/>
    </location>
</feature>
<comment type="caution">
    <text evidence="2">The sequence shown here is derived from an EMBL/GenBank/DDBJ whole genome shotgun (WGS) entry which is preliminary data.</text>
</comment>
<keyword evidence="1" id="KW-0812">Transmembrane</keyword>
<organism evidence="2 3">
    <name type="scientific">Pseudonocardia yunnanensis</name>
    <dbReference type="NCBI Taxonomy" id="58107"/>
    <lineage>
        <taxon>Bacteria</taxon>
        <taxon>Bacillati</taxon>
        <taxon>Actinomycetota</taxon>
        <taxon>Actinomycetes</taxon>
        <taxon>Pseudonocardiales</taxon>
        <taxon>Pseudonocardiaceae</taxon>
        <taxon>Pseudonocardia</taxon>
    </lineage>
</organism>
<sequence length="179" mass="19187">MGSLDRLPGRVMAPFRRRYGARPGHLALLLACFALAGYAASFLLGDPTLLTVLVWFVGAAVVHDLVLFPLYAGADRLLTSALARLPRPRVPLVNHVRIPALGAGLTLLMFLPGIIRQGGATHLAATGLDQQPYLGRWLWLVAALFAASALVYGARLLVTRRPPDRDGGPPVSTVPERTP</sequence>
<evidence type="ECO:0008006" key="4">
    <source>
        <dbReference type="Google" id="ProtNLM"/>
    </source>
</evidence>
<name>A0ABW4EW37_9PSEU</name>
<reference evidence="3" key="1">
    <citation type="journal article" date="2019" name="Int. J. Syst. Evol. Microbiol.">
        <title>The Global Catalogue of Microorganisms (GCM) 10K type strain sequencing project: providing services to taxonomists for standard genome sequencing and annotation.</title>
        <authorList>
            <consortium name="The Broad Institute Genomics Platform"/>
            <consortium name="The Broad Institute Genome Sequencing Center for Infectious Disease"/>
            <person name="Wu L."/>
            <person name="Ma J."/>
        </authorList>
    </citation>
    <scope>NUCLEOTIDE SEQUENCE [LARGE SCALE GENOMIC DNA]</scope>
    <source>
        <strain evidence="3">CCM 7043</strain>
    </source>
</reference>
<keyword evidence="3" id="KW-1185">Reference proteome</keyword>
<proteinExistence type="predicted"/>
<dbReference type="Proteomes" id="UP001597114">
    <property type="component" value="Unassembled WGS sequence"/>
</dbReference>
<feature type="transmembrane region" description="Helical" evidence="1">
    <location>
        <begin position="49"/>
        <end position="71"/>
    </location>
</feature>
<keyword evidence="1" id="KW-1133">Transmembrane helix</keyword>
<protein>
    <recommendedName>
        <fullName evidence="4">Lipoprotein</fullName>
    </recommendedName>
</protein>
<feature type="transmembrane region" description="Helical" evidence="1">
    <location>
        <begin position="137"/>
        <end position="158"/>
    </location>
</feature>
<dbReference type="EMBL" id="JBHUCO010000015">
    <property type="protein sequence ID" value="MFD1519127.1"/>
    <property type="molecule type" value="Genomic_DNA"/>
</dbReference>
<accession>A0ABW4EW37</accession>
<evidence type="ECO:0000313" key="2">
    <source>
        <dbReference type="EMBL" id="MFD1519127.1"/>
    </source>
</evidence>
<evidence type="ECO:0000313" key="3">
    <source>
        <dbReference type="Proteomes" id="UP001597114"/>
    </source>
</evidence>
<dbReference type="RefSeq" id="WP_344718624.1">
    <property type="nucleotide sequence ID" value="NZ_BAAAUS010000001.1"/>
</dbReference>
<keyword evidence="1" id="KW-0472">Membrane</keyword>